<dbReference type="Proteomes" id="UP000443423">
    <property type="component" value="Unassembled WGS sequence"/>
</dbReference>
<dbReference type="AlphaFoldDB" id="A0A6A8G4H7"/>
<comment type="caution">
    <text evidence="2">The sequence shown here is derived from an EMBL/GenBank/DDBJ whole genome shotgun (WGS) entry which is preliminary data.</text>
</comment>
<reference evidence="2 3" key="1">
    <citation type="submission" date="2019-11" db="EMBL/GenBank/DDBJ databases">
        <title>Whole genome sequence of Haloferax sp. MBLA0078.</title>
        <authorList>
            <person name="Seo M.-J."/>
            <person name="Cho E.-S."/>
        </authorList>
    </citation>
    <scope>NUCLEOTIDE SEQUENCE [LARGE SCALE GENOMIC DNA]</scope>
    <source>
        <strain evidence="2 3">MBLA0078</strain>
    </source>
</reference>
<protein>
    <recommendedName>
        <fullName evidence="4">Lipoprotein</fullName>
    </recommendedName>
</protein>
<feature type="region of interest" description="Disordered" evidence="1">
    <location>
        <begin position="30"/>
        <end position="53"/>
    </location>
</feature>
<dbReference type="RefSeq" id="WP_151109761.1">
    <property type="nucleotide sequence ID" value="NZ_WKJQ01000001.1"/>
</dbReference>
<name>A0A6A8G4H7_9EURY</name>
<evidence type="ECO:0008006" key="4">
    <source>
        <dbReference type="Google" id="ProtNLM"/>
    </source>
</evidence>
<evidence type="ECO:0000256" key="1">
    <source>
        <dbReference type="SAM" id="MobiDB-lite"/>
    </source>
</evidence>
<accession>A0A6A8G4H7</accession>
<organism evidence="2 3">
    <name type="scientific">Haloferax marinum</name>
    <dbReference type="NCBI Taxonomy" id="2666143"/>
    <lineage>
        <taxon>Archaea</taxon>
        <taxon>Methanobacteriati</taxon>
        <taxon>Methanobacteriota</taxon>
        <taxon>Stenosarchaea group</taxon>
        <taxon>Halobacteria</taxon>
        <taxon>Halobacteriales</taxon>
        <taxon>Haloferacaceae</taxon>
        <taxon>Haloferax</taxon>
    </lineage>
</organism>
<sequence>MTIASRRQYLTSIGTITTLALAGCLADDTGSEDTGSDDATTAQTSTSTSTPVRNTVPVEFTEEFTIVYLNGDIITLSDVEYYDEGTVFRQAGVRGKLTNARLGDRANVILYADFMADENYRLSNGRDYLSNLSAEITVDFDIRYTGEVEQLDELTHVVLGAEVL</sequence>
<gene>
    <name evidence="2" type="ORF">GJR99_04670</name>
</gene>
<evidence type="ECO:0000313" key="2">
    <source>
        <dbReference type="EMBL" id="MRW95869.1"/>
    </source>
</evidence>
<proteinExistence type="predicted"/>
<evidence type="ECO:0000313" key="3">
    <source>
        <dbReference type="Proteomes" id="UP000443423"/>
    </source>
</evidence>
<feature type="compositionally biased region" description="Low complexity" evidence="1">
    <location>
        <begin position="37"/>
        <end position="50"/>
    </location>
</feature>
<keyword evidence="3" id="KW-1185">Reference proteome</keyword>
<dbReference type="EMBL" id="WKJQ01000001">
    <property type="protein sequence ID" value="MRW95869.1"/>
    <property type="molecule type" value="Genomic_DNA"/>
</dbReference>
<dbReference type="PROSITE" id="PS51257">
    <property type="entry name" value="PROKAR_LIPOPROTEIN"/>
    <property type="match status" value="1"/>
</dbReference>